<sequence>MQSAGTTPPGSTPSDEDAAPVLVSRVGRVAVVTLNRPKVLNAMTLSMATAYADALRAADADPAVRAIVVTGAGRGFCAGADLAVLRQGPDAIRRFVPRAEDLPDLALRLRKPVIAAINGPVAGIGFAYLLGSDIRYAASTATISSSFARLGLVAEYGVSWLLPRVVGTTHALELLFSGGTVSAEEAARIGLVQHVTEPGEALTRALAHATELAENCSPASLAAIKAQVWGDLDRPRDDAVRRAFALMDTSFDGPDLAEALAARSEKRAPVFAPLPQARATTENDDVPQGRLAP</sequence>
<dbReference type="PANTHER" id="PTHR11941">
    <property type="entry name" value="ENOYL-COA HYDRATASE-RELATED"/>
    <property type="match status" value="1"/>
</dbReference>
<dbReference type="EMBL" id="CP108169">
    <property type="protein sequence ID" value="WTQ77793.1"/>
    <property type="molecule type" value="Genomic_DNA"/>
</dbReference>
<dbReference type="InterPro" id="IPR029045">
    <property type="entry name" value="ClpP/crotonase-like_dom_sf"/>
</dbReference>
<name>A0AAU1M345_9ACTN</name>
<dbReference type="Gene3D" id="3.90.226.10">
    <property type="entry name" value="2-enoyl-CoA Hydratase, Chain A, domain 1"/>
    <property type="match status" value="1"/>
</dbReference>
<organism evidence="2">
    <name type="scientific">Streptomyces sp. NBC_00148</name>
    <dbReference type="NCBI Taxonomy" id="2903626"/>
    <lineage>
        <taxon>Bacteria</taxon>
        <taxon>Bacillati</taxon>
        <taxon>Actinomycetota</taxon>
        <taxon>Actinomycetes</taxon>
        <taxon>Kitasatosporales</taxon>
        <taxon>Streptomycetaceae</taxon>
        <taxon>Streptomyces</taxon>
    </lineage>
</organism>
<dbReference type="SUPFAM" id="SSF52096">
    <property type="entry name" value="ClpP/crotonase"/>
    <property type="match status" value="1"/>
</dbReference>
<dbReference type="PANTHER" id="PTHR11941:SF133">
    <property type="entry name" value="1,2-EPOXYPHENYLACETYL-COA ISOMERASE"/>
    <property type="match status" value="1"/>
</dbReference>
<evidence type="ECO:0000256" key="1">
    <source>
        <dbReference type="SAM" id="MobiDB-lite"/>
    </source>
</evidence>
<feature type="region of interest" description="Disordered" evidence="1">
    <location>
        <begin position="270"/>
        <end position="293"/>
    </location>
</feature>
<dbReference type="AlphaFoldDB" id="A0AAU1M345"/>
<dbReference type="GO" id="GO:0006635">
    <property type="term" value="P:fatty acid beta-oxidation"/>
    <property type="evidence" value="ECO:0007669"/>
    <property type="project" value="TreeGrafter"/>
</dbReference>
<dbReference type="GO" id="GO:0003824">
    <property type="term" value="F:catalytic activity"/>
    <property type="evidence" value="ECO:0007669"/>
    <property type="project" value="UniProtKB-ARBA"/>
</dbReference>
<gene>
    <name evidence="2" type="ORF">OG222_33685</name>
</gene>
<protein>
    <submittedName>
        <fullName evidence="2">Enoyl-CoA hydratase-related protein</fullName>
    </submittedName>
</protein>
<evidence type="ECO:0000313" key="2">
    <source>
        <dbReference type="EMBL" id="WTQ77793.1"/>
    </source>
</evidence>
<proteinExistence type="predicted"/>
<dbReference type="InterPro" id="IPR001753">
    <property type="entry name" value="Enoyl-CoA_hydra/iso"/>
</dbReference>
<reference evidence="2" key="1">
    <citation type="submission" date="2022-10" db="EMBL/GenBank/DDBJ databases">
        <title>The complete genomes of actinobacterial strains from the NBC collection.</title>
        <authorList>
            <person name="Joergensen T.S."/>
            <person name="Alvarez Arevalo M."/>
            <person name="Sterndorff E.B."/>
            <person name="Faurdal D."/>
            <person name="Vuksanovic O."/>
            <person name="Mourched A.-S."/>
            <person name="Charusanti P."/>
            <person name="Shaw S."/>
            <person name="Blin K."/>
            <person name="Weber T."/>
        </authorList>
    </citation>
    <scope>NUCLEOTIDE SEQUENCE</scope>
    <source>
        <strain evidence="2">NBC_00148</strain>
    </source>
</reference>
<dbReference type="Pfam" id="PF00378">
    <property type="entry name" value="ECH_1"/>
    <property type="match status" value="1"/>
</dbReference>
<accession>A0AAU1M345</accession>
<dbReference type="CDD" id="cd06558">
    <property type="entry name" value="crotonase-like"/>
    <property type="match status" value="1"/>
</dbReference>